<dbReference type="SUPFAM" id="SSF90123">
    <property type="entry name" value="ABC transporter transmembrane region"/>
    <property type="match status" value="2"/>
</dbReference>
<dbReference type="Gene3D" id="1.20.1560.10">
    <property type="entry name" value="ABC transporter type 1, transmembrane domain"/>
    <property type="match status" value="2"/>
</dbReference>
<comment type="caution">
    <text evidence="16">The sequence shown here is derived from an EMBL/GenBank/DDBJ whole genome shotgun (WGS) entry which is preliminary data.</text>
</comment>
<comment type="catalytic activity">
    <reaction evidence="11">
        <text>leukotriene C4(in) + ATP + H2O = leukotriene C4(out) + ADP + phosphate + H(+)</text>
        <dbReference type="Rhea" id="RHEA:38963"/>
        <dbReference type="ChEBI" id="CHEBI:15377"/>
        <dbReference type="ChEBI" id="CHEBI:15378"/>
        <dbReference type="ChEBI" id="CHEBI:30616"/>
        <dbReference type="ChEBI" id="CHEBI:43474"/>
        <dbReference type="ChEBI" id="CHEBI:57973"/>
        <dbReference type="ChEBI" id="CHEBI:456216"/>
    </reaction>
    <physiologicalReaction direction="left-to-right" evidence="11">
        <dbReference type="Rhea" id="RHEA:38964"/>
    </physiologicalReaction>
</comment>
<feature type="transmembrane region" description="Helical" evidence="13">
    <location>
        <begin position="137"/>
        <end position="156"/>
    </location>
</feature>
<dbReference type="InterPro" id="IPR050173">
    <property type="entry name" value="ABC_transporter_C-like"/>
</dbReference>
<name>A0A8J2M1G0_9BILA</name>
<feature type="domain" description="ABC transporter" evidence="14">
    <location>
        <begin position="642"/>
        <end position="865"/>
    </location>
</feature>
<dbReference type="InterPro" id="IPR017871">
    <property type="entry name" value="ABC_transporter-like_CS"/>
</dbReference>
<dbReference type="PROSITE" id="PS50929">
    <property type="entry name" value="ABC_TM1F"/>
    <property type="match status" value="2"/>
</dbReference>
<dbReference type="GO" id="GO:0016887">
    <property type="term" value="F:ATP hydrolysis activity"/>
    <property type="evidence" value="ECO:0007669"/>
    <property type="project" value="InterPro"/>
</dbReference>
<evidence type="ECO:0000256" key="12">
    <source>
        <dbReference type="SAM" id="MobiDB-lite"/>
    </source>
</evidence>
<dbReference type="PANTHER" id="PTHR24223">
    <property type="entry name" value="ATP-BINDING CASSETTE SUB-FAMILY C"/>
    <property type="match status" value="1"/>
</dbReference>
<evidence type="ECO:0000256" key="13">
    <source>
        <dbReference type="SAM" id="Phobius"/>
    </source>
</evidence>
<dbReference type="GO" id="GO:0015431">
    <property type="term" value="F:ABC-type glutathione S-conjugate transporter activity"/>
    <property type="evidence" value="ECO:0007669"/>
    <property type="project" value="UniProtKB-EC"/>
</dbReference>
<dbReference type="CDD" id="cd18603">
    <property type="entry name" value="ABC_6TM_MRP1_2_3_6_D2_like"/>
    <property type="match status" value="1"/>
</dbReference>
<dbReference type="EC" id="7.6.2.3" evidence="10"/>
<gene>
    <name evidence="16" type="ORF">CJOHNSTONI_LOCUS7082</name>
</gene>
<evidence type="ECO:0000256" key="3">
    <source>
        <dbReference type="ARBA" id="ARBA00022448"/>
    </source>
</evidence>
<keyword evidence="5" id="KW-0677">Repeat</keyword>
<protein>
    <recommendedName>
        <fullName evidence="10">ABC-type glutathione-S-conjugate transporter</fullName>
        <ecNumber evidence="10">7.6.2.3</ecNumber>
    </recommendedName>
</protein>
<evidence type="ECO:0000256" key="1">
    <source>
        <dbReference type="ARBA" id="ARBA00004127"/>
    </source>
</evidence>
<feature type="transmembrane region" description="Helical" evidence="13">
    <location>
        <begin position="465"/>
        <end position="484"/>
    </location>
</feature>
<dbReference type="CDD" id="cd18595">
    <property type="entry name" value="ABC_6TM_MRP1_2_3_6_D1_like"/>
    <property type="match status" value="1"/>
</dbReference>
<evidence type="ECO:0000256" key="2">
    <source>
        <dbReference type="ARBA" id="ARBA00009726"/>
    </source>
</evidence>
<comment type="similarity">
    <text evidence="2">Belongs to the ABC transporter superfamily. ABCC family. Conjugate transporter (TC 3.A.1.208) subfamily.</text>
</comment>
<dbReference type="GO" id="GO:0012505">
    <property type="term" value="C:endomembrane system"/>
    <property type="evidence" value="ECO:0007669"/>
    <property type="project" value="UniProtKB-SubCell"/>
</dbReference>
<feature type="transmembrane region" description="Helical" evidence="13">
    <location>
        <begin position="176"/>
        <end position="197"/>
    </location>
</feature>
<evidence type="ECO:0000259" key="14">
    <source>
        <dbReference type="PROSITE" id="PS50893"/>
    </source>
</evidence>
<dbReference type="FunFam" id="3.40.50.300:FF:000997">
    <property type="entry name" value="Multidrug resistance-associated protein 1"/>
    <property type="match status" value="1"/>
</dbReference>
<dbReference type="FunFam" id="3.40.50.300:FF:000074">
    <property type="entry name" value="Multidrug resistance-associated protein 5 isoform 1"/>
    <property type="match status" value="1"/>
</dbReference>
<dbReference type="PROSITE" id="PS50893">
    <property type="entry name" value="ABC_TRANSPORTER_2"/>
    <property type="match status" value="2"/>
</dbReference>
<dbReference type="CDD" id="cd03244">
    <property type="entry name" value="ABCC_MRP_domain2"/>
    <property type="match status" value="1"/>
</dbReference>
<keyword evidence="9 13" id="KW-0472">Membrane</keyword>
<evidence type="ECO:0000256" key="10">
    <source>
        <dbReference type="ARBA" id="ARBA00024220"/>
    </source>
</evidence>
<feature type="transmembrane region" description="Helical" evidence="13">
    <location>
        <begin position="1202"/>
        <end position="1221"/>
    </location>
</feature>
<dbReference type="SMART" id="SM00382">
    <property type="entry name" value="AAA"/>
    <property type="match status" value="2"/>
</dbReference>
<dbReference type="Pfam" id="PF00664">
    <property type="entry name" value="ABC_membrane"/>
    <property type="match status" value="2"/>
</dbReference>
<accession>A0A8J2M1G0</accession>
<dbReference type="CDD" id="cd03250">
    <property type="entry name" value="ABCC_MRP_domain1"/>
    <property type="match status" value="1"/>
</dbReference>
<comment type="subcellular location">
    <subcellularLocation>
        <location evidence="1">Endomembrane system</location>
        <topology evidence="1">Multi-pass membrane protein</topology>
    </subcellularLocation>
</comment>
<evidence type="ECO:0000256" key="9">
    <source>
        <dbReference type="ARBA" id="ARBA00023136"/>
    </source>
</evidence>
<dbReference type="GO" id="GO:0005524">
    <property type="term" value="F:ATP binding"/>
    <property type="evidence" value="ECO:0007669"/>
    <property type="project" value="UniProtKB-KW"/>
</dbReference>
<evidence type="ECO:0000256" key="8">
    <source>
        <dbReference type="ARBA" id="ARBA00022989"/>
    </source>
</evidence>
<dbReference type="InterPro" id="IPR027417">
    <property type="entry name" value="P-loop_NTPase"/>
</dbReference>
<dbReference type="OrthoDB" id="6500128at2759"/>
<evidence type="ECO:0000259" key="15">
    <source>
        <dbReference type="PROSITE" id="PS50929"/>
    </source>
</evidence>
<dbReference type="InterPro" id="IPR036640">
    <property type="entry name" value="ABC1_TM_sf"/>
</dbReference>
<evidence type="ECO:0000256" key="6">
    <source>
        <dbReference type="ARBA" id="ARBA00022741"/>
    </source>
</evidence>
<feature type="compositionally biased region" description="Acidic residues" evidence="12">
    <location>
        <begin position="881"/>
        <end position="900"/>
    </location>
</feature>
<dbReference type="FunFam" id="1.20.1560.10:FF:000001">
    <property type="entry name" value="ATP-binding cassette subfamily C member 1"/>
    <property type="match status" value="1"/>
</dbReference>
<feature type="transmembrane region" description="Helical" evidence="13">
    <location>
        <begin position="65"/>
        <end position="88"/>
    </location>
</feature>
<dbReference type="FunFam" id="1.20.1560.10:FF:000081">
    <property type="entry name" value="Protein CBG24505"/>
    <property type="match status" value="1"/>
</dbReference>
<dbReference type="Proteomes" id="UP000746747">
    <property type="component" value="Unassembled WGS sequence"/>
</dbReference>
<keyword evidence="8 13" id="KW-1133">Transmembrane helix</keyword>
<dbReference type="InterPro" id="IPR011527">
    <property type="entry name" value="ABC1_TM_dom"/>
</dbReference>
<reference evidence="16" key="1">
    <citation type="submission" date="2021-09" db="EMBL/GenBank/DDBJ databases">
        <authorList>
            <consortium name="Pathogen Informatics"/>
        </authorList>
    </citation>
    <scope>NUCLEOTIDE SEQUENCE</scope>
</reference>
<feature type="transmembrane region" description="Helical" evidence="13">
    <location>
        <begin position="1113"/>
        <end position="1131"/>
    </location>
</feature>
<dbReference type="Pfam" id="PF00005">
    <property type="entry name" value="ABC_tran"/>
    <property type="match status" value="2"/>
</dbReference>
<sequence>MAIKLLQMLHTYCNGNLNETVQDDFDCFRVIILPVIPCIFFWLLLPIFCVQIYRIRVNGGVRSYPLPWTVLLITKIVLMICLLINALARLVISLYHNGSNANLSLIDFWYAILTALTTLGLFCCILMARKNGMITSGVIHITMALFTLCGFPEYFFEWQEIGNFRLMQYLDMARFILYQIWYPLIVIQTLLLCFADCREPFLVKTRKQLNVSPELDSSFLNRLLLWWFTKVQLLGARKTLVVDDLYQLNDGNTVAYLYTKWEKLWNIAIEDIKFSFVDYRRRQKIYKNTQQNDSTSKYRKKGNDLKPPSIVWRLFLMFRFEILSASAIKILSDVIQLANPFFLNLLLNFISTGNHTSMEGLIYVIAMFACAELRSFLLNYYFFLMMRVGAKIQTTLITAIYRKTLRLSNSARKTKTVGEILNLMAIDAENFQSITPYVQQFWSCPFQIMIVLIYLFFIIGPSSIVGVAVMIFILPLNVISLVIVKKWQTEQMRLKDERIKICNEILHGIKVIKLYAWEPSMEEVVEQIRRKELYLIRKVGLIRILVDTINSSSTFFVAMLTFATYTLSSSTHVLTPQTAFVSLTLFNQLRSPLAMIAYLMKQTVETVVANRRIKNFLVADELNPLTIDRITDHFDTENAIEIKEAHLNWNATGLETGLEIDCFILPKKSLIAVVGRVGSGKSSLLSAILGEMEKIKGYIGVSGQMGTVSQQPWIQNSTLRNNIIFGKQFDREFYDKIMEACALIDDLAILPNGDATEIGEKGINLSGGQKARVALARAIYQNCDIYLLDDPLSAVDSHVGKHIFEKVIGHNGLLRDKARILVTNNLAYLNKVDTVAYMQDGKLVAYGSYKKLLGQSESFSKFVEACQSENEKWEESKKESDEENNLELFDDDDDDNNYEESEAKDVNKESVDKFDRRISLLSTTNQESSTVKSLSEFSIDSLNSGKKKEEFKMTTTEKVEVGRVKFDVYIRYIRSATFLTSFLFLFLFASYGILQMGLSGSSEMKQFSLGAYLGIYFALGFSEGICFFGALAFLMISGLRASQNLHAPFLHRLLHSPMSFFDMTPIGRILSRLGKDIDVIDQLLPTSFRYFLNCIENVTIILIIIIISTPVFTITIIPLALLYYTSLYFYIPTSRQIRRLESINRSPIYQHFEKTIRGLTCIRAFEKVQEFCKLMETYVDCFTRCKYSNVLSNRWLAVRLEFIGNCVVLFAALFVVLWHRWGISISAGISGLSVSYALNITEALNFAVRHISELEMNIVAVERIKEYDEMSTEAEWRVDHFKPKENWPSKGEISLINYSTHYHSKLNFVLHQLNASIAPAEKIGIVGRTGAGKSSLALALFRIIEPASGTIIIDGINISDIGLHDLRSNLTIIPQDPVLFSGTLRFNLDPSHVYSDQQIWIALELAHLKTFASSLAEGLQYRISEGGEDISVGQRQLICLTRALLRKSKVLILDEATAAVDQATDLLIQETIRREFHDSTVLTIAHRLNTVIDYDRIMVLENGSIREFDSPQNLLANRSSIFFSMAYDAQIVC</sequence>
<dbReference type="PANTHER" id="PTHR24223:SF415">
    <property type="entry name" value="FI20190P1"/>
    <property type="match status" value="1"/>
</dbReference>
<evidence type="ECO:0000313" key="16">
    <source>
        <dbReference type="EMBL" id="CAG9537243.1"/>
    </source>
</evidence>
<dbReference type="GO" id="GO:0016020">
    <property type="term" value="C:membrane"/>
    <property type="evidence" value="ECO:0007669"/>
    <property type="project" value="InterPro"/>
</dbReference>
<keyword evidence="6" id="KW-0547">Nucleotide-binding</keyword>
<dbReference type="SUPFAM" id="SSF52540">
    <property type="entry name" value="P-loop containing nucleoside triphosphate hydrolases"/>
    <property type="match status" value="2"/>
</dbReference>
<feature type="transmembrane region" description="Helical" evidence="13">
    <location>
        <begin position="108"/>
        <end position="128"/>
    </location>
</feature>
<feature type="domain" description="ABC transmembrane type-1" evidence="15">
    <location>
        <begin position="330"/>
        <end position="605"/>
    </location>
</feature>
<keyword evidence="17" id="KW-1185">Reference proteome</keyword>
<dbReference type="PROSITE" id="PS00211">
    <property type="entry name" value="ABC_TRANSPORTER_1"/>
    <property type="match status" value="1"/>
</dbReference>
<feature type="domain" description="ABC transmembrane type-1" evidence="15">
    <location>
        <begin position="973"/>
        <end position="1256"/>
    </location>
</feature>
<feature type="region of interest" description="Disordered" evidence="12">
    <location>
        <begin position="872"/>
        <end position="907"/>
    </location>
</feature>
<evidence type="ECO:0000256" key="5">
    <source>
        <dbReference type="ARBA" id="ARBA00022737"/>
    </source>
</evidence>
<keyword evidence="7" id="KW-0067">ATP-binding</keyword>
<feature type="transmembrane region" description="Helical" evidence="13">
    <location>
        <begin position="31"/>
        <end position="53"/>
    </location>
</feature>
<organism evidence="16 17">
    <name type="scientific">Cercopithifilaria johnstoni</name>
    <dbReference type="NCBI Taxonomy" id="2874296"/>
    <lineage>
        <taxon>Eukaryota</taxon>
        <taxon>Metazoa</taxon>
        <taxon>Ecdysozoa</taxon>
        <taxon>Nematoda</taxon>
        <taxon>Chromadorea</taxon>
        <taxon>Rhabditida</taxon>
        <taxon>Spirurina</taxon>
        <taxon>Spiruromorpha</taxon>
        <taxon>Filarioidea</taxon>
        <taxon>Onchocercidae</taxon>
        <taxon>Cercopithifilaria</taxon>
    </lineage>
</organism>
<feature type="transmembrane region" description="Helical" evidence="13">
    <location>
        <begin position="1014"/>
        <end position="1036"/>
    </location>
</feature>
<evidence type="ECO:0000313" key="17">
    <source>
        <dbReference type="Proteomes" id="UP000746747"/>
    </source>
</evidence>
<feature type="transmembrane region" description="Helical" evidence="13">
    <location>
        <begin position="441"/>
        <end position="459"/>
    </location>
</feature>
<dbReference type="InterPro" id="IPR003593">
    <property type="entry name" value="AAA+_ATPase"/>
</dbReference>
<feature type="transmembrane region" description="Helical" evidence="13">
    <location>
        <begin position="972"/>
        <end position="994"/>
    </location>
</feature>
<dbReference type="InterPro" id="IPR003439">
    <property type="entry name" value="ABC_transporter-like_ATP-bd"/>
</dbReference>
<feature type="domain" description="ABC transporter" evidence="14">
    <location>
        <begin position="1293"/>
        <end position="1527"/>
    </location>
</feature>
<dbReference type="EMBL" id="CAKAEH010001530">
    <property type="protein sequence ID" value="CAG9537243.1"/>
    <property type="molecule type" value="Genomic_DNA"/>
</dbReference>
<dbReference type="Gene3D" id="3.40.50.300">
    <property type="entry name" value="P-loop containing nucleotide triphosphate hydrolases"/>
    <property type="match status" value="2"/>
</dbReference>
<evidence type="ECO:0000256" key="11">
    <source>
        <dbReference type="ARBA" id="ARBA00047523"/>
    </source>
</evidence>
<proteinExistence type="inferred from homology"/>
<feature type="transmembrane region" description="Helical" evidence="13">
    <location>
        <begin position="361"/>
        <end position="383"/>
    </location>
</feature>
<evidence type="ECO:0000256" key="4">
    <source>
        <dbReference type="ARBA" id="ARBA00022692"/>
    </source>
</evidence>
<keyword evidence="3" id="KW-0813">Transport</keyword>
<feature type="transmembrane region" description="Helical" evidence="13">
    <location>
        <begin position="540"/>
        <end position="567"/>
    </location>
</feature>
<keyword evidence="4 13" id="KW-0812">Transmembrane</keyword>
<evidence type="ECO:0000256" key="7">
    <source>
        <dbReference type="ARBA" id="ARBA00022840"/>
    </source>
</evidence>